<dbReference type="PANTHER" id="PTHR46268:SF27">
    <property type="entry name" value="UNIVERSAL STRESS PROTEIN RV2623"/>
    <property type="match status" value="1"/>
</dbReference>
<dbReference type="Proteomes" id="UP001501183">
    <property type="component" value="Unassembled WGS sequence"/>
</dbReference>
<dbReference type="InterPro" id="IPR006015">
    <property type="entry name" value="Universal_stress_UspA"/>
</dbReference>
<evidence type="ECO:0000313" key="5">
    <source>
        <dbReference type="EMBL" id="GAA4488432.1"/>
    </source>
</evidence>
<evidence type="ECO:0000256" key="2">
    <source>
        <dbReference type="ARBA" id="ARBA00022741"/>
    </source>
</evidence>
<keyword evidence="6" id="KW-1185">Reference proteome</keyword>
<keyword evidence="3" id="KW-0067">ATP-binding</keyword>
<dbReference type="EMBL" id="BAABFB010000072">
    <property type="protein sequence ID" value="GAA4488432.1"/>
    <property type="molecule type" value="Genomic_DNA"/>
</dbReference>
<dbReference type="PRINTS" id="PR01438">
    <property type="entry name" value="UNVRSLSTRESS"/>
</dbReference>
<gene>
    <name evidence="5" type="ORF">GCM10023094_48300</name>
</gene>
<dbReference type="Gene3D" id="3.40.50.620">
    <property type="entry name" value="HUPs"/>
    <property type="match status" value="2"/>
</dbReference>
<dbReference type="InterPro" id="IPR014729">
    <property type="entry name" value="Rossmann-like_a/b/a_fold"/>
</dbReference>
<name>A0ABP8PKJ5_9NOCA</name>
<accession>A0ABP8PKJ5</accession>
<dbReference type="PANTHER" id="PTHR46268">
    <property type="entry name" value="STRESS RESPONSE PROTEIN NHAX"/>
    <property type="match status" value="1"/>
</dbReference>
<proteinExistence type="inferred from homology"/>
<evidence type="ECO:0000256" key="3">
    <source>
        <dbReference type="ARBA" id="ARBA00022840"/>
    </source>
</evidence>
<dbReference type="InterPro" id="IPR006016">
    <property type="entry name" value="UspA"/>
</dbReference>
<evidence type="ECO:0000259" key="4">
    <source>
        <dbReference type="Pfam" id="PF00582"/>
    </source>
</evidence>
<comment type="caution">
    <text evidence="5">The sequence shown here is derived from an EMBL/GenBank/DDBJ whole genome shotgun (WGS) entry which is preliminary data.</text>
</comment>
<sequence length="293" mass="30542">MNGNAPVVVGVDGSTSSNDAVWWAAENAGRRGAPLHLIATRFVAGTHGVPIGLPPSYFDDQEREGNLRLVRATDLAREASAGPLTIESELVSGHPSQVLVDRARTARMVVIGSRGLGEVVGGLLGSVSSAVAAHARCPVAVVRALTDPEGSMGGPVVVGVDGTRNSEPAIAEAFTEASLRGAELVAVHAWSDTNISSLLTADQGLDWRSIRTKEEAALAESIAGFSDDFPDVRVRRVVVEDRPAKALADLSRLSQLVVVGSRGRGGFASMLLGSTSRALLHSVTCPLLIVHTH</sequence>
<evidence type="ECO:0000256" key="1">
    <source>
        <dbReference type="ARBA" id="ARBA00008791"/>
    </source>
</evidence>
<evidence type="ECO:0000313" key="6">
    <source>
        <dbReference type="Proteomes" id="UP001501183"/>
    </source>
</evidence>
<comment type="similarity">
    <text evidence="1">Belongs to the universal stress protein A family.</text>
</comment>
<organism evidence="5 6">
    <name type="scientific">Rhodococcus olei</name>
    <dbReference type="NCBI Taxonomy" id="2161675"/>
    <lineage>
        <taxon>Bacteria</taxon>
        <taxon>Bacillati</taxon>
        <taxon>Actinomycetota</taxon>
        <taxon>Actinomycetes</taxon>
        <taxon>Mycobacteriales</taxon>
        <taxon>Nocardiaceae</taxon>
        <taxon>Rhodococcus</taxon>
    </lineage>
</organism>
<feature type="domain" description="UspA" evidence="4">
    <location>
        <begin position="6"/>
        <end position="143"/>
    </location>
</feature>
<dbReference type="Pfam" id="PF00582">
    <property type="entry name" value="Usp"/>
    <property type="match status" value="2"/>
</dbReference>
<dbReference type="SUPFAM" id="SSF52402">
    <property type="entry name" value="Adenine nucleotide alpha hydrolases-like"/>
    <property type="match status" value="2"/>
</dbReference>
<feature type="domain" description="UspA" evidence="4">
    <location>
        <begin position="155"/>
        <end position="291"/>
    </location>
</feature>
<keyword evidence="2" id="KW-0547">Nucleotide-binding</keyword>
<protein>
    <submittedName>
        <fullName evidence="5">Universal stress protein</fullName>
    </submittedName>
</protein>
<dbReference type="RefSeq" id="WP_345351544.1">
    <property type="nucleotide sequence ID" value="NZ_BAABFB010000072.1"/>
</dbReference>
<reference evidence="6" key="1">
    <citation type="journal article" date="2019" name="Int. J. Syst. Evol. Microbiol.">
        <title>The Global Catalogue of Microorganisms (GCM) 10K type strain sequencing project: providing services to taxonomists for standard genome sequencing and annotation.</title>
        <authorList>
            <consortium name="The Broad Institute Genomics Platform"/>
            <consortium name="The Broad Institute Genome Sequencing Center for Infectious Disease"/>
            <person name="Wu L."/>
            <person name="Ma J."/>
        </authorList>
    </citation>
    <scope>NUCLEOTIDE SEQUENCE [LARGE SCALE GENOMIC DNA]</scope>
    <source>
        <strain evidence="6">JCM 32206</strain>
    </source>
</reference>